<name>A0A6F8ZGH9_9FIRM</name>
<evidence type="ECO:0000256" key="1">
    <source>
        <dbReference type="ARBA" id="ARBA00007572"/>
    </source>
</evidence>
<dbReference type="Proteomes" id="UP000503399">
    <property type="component" value="Chromosome"/>
</dbReference>
<evidence type="ECO:0000256" key="2">
    <source>
        <dbReference type="ARBA" id="ARBA00022598"/>
    </source>
</evidence>
<dbReference type="InterPro" id="IPR016059">
    <property type="entry name" value="DNA_ligase_ATP-dep_CS"/>
</dbReference>
<feature type="domain" description="ATP-dependent DNA ligase family profile" evidence="3">
    <location>
        <begin position="102"/>
        <end position="181"/>
    </location>
</feature>
<dbReference type="GO" id="GO:0003910">
    <property type="term" value="F:DNA ligase (ATP) activity"/>
    <property type="evidence" value="ECO:0007669"/>
    <property type="project" value="InterPro"/>
</dbReference>
<dbReference type="Gene3D" id="3.30.470.30">
    <property type="entry name" value="DNA ligase/mRNA capping enzyme"/>
    <property type="match status" value="1"/>
</dbReference>
<dbReference type="GO" id="GO:0006281">
    <property type="term" value="P:DNA repair"/>
    <property type="evidence" value="ECO:0007669"/>
    <property type="project" value="InterPro"/>
</dbReference>
<dbReference type="GO" id="GO:0005524">
    <property type="term" value="F:ATP binding"/>
    <property type="evidence" value="ECO:0007669"/>
    <property type="project" value="InterPro"/>
</dbReference>
<dbReference type="PANTHER" id="PTHR45674">
    <property type="entry name" value="DNA LIGASE 1/3 FAMILY MEMBER"/>
    <property type="match status" value="1"/>
</dbReference>
<evidence type="ECO:0000313" key="4">
    <source>
        <dbReference type="EMBL" id="CAB1128702.1"/>
    </source>
</evidence>
<protein>
    <submittedName>
        <fullName evidence="4">DNA_LIGASE_A3 domain-containing protein</fullName>
    </submittedName>
</protein>
<reference evidence="4 5" key="1">
    <citation type="submission" date="2020-02" db="EMBL/GenBank/DDBJ databases">
        <authorList>
            <person name="Hogendoorn C."/>
        </authorList>
    </citation>
    <scope>NUCLEOTIDE SEQUENCE [LARGE SCALE GENOMIC DNA]</scope>
    <source>
        <strain evidence="4">R501</strain>
    </source>
</reference>
<keyword evidence="2 4" id="KW-0436">Ligase</keyword>
<dbReference type="PANTHER" id="PTHR45674:SF4">
    <property type="entry name" value="DNA LIGASE 1"/>
    <property type="match status" value="1"/>
</dbReference>
<dbReference type="PROSITE" id="PS50160">
    <property type="entry name" value="DNA_LIGASE_A3"/>
    <property type="match status" value="1"/>
</dbReference>
<dbReference type="PROSITE" id="PS00697">
    <property type="entry name" value="DNA_LIGASE_A1"/>
    <property type="match status" value="1"/>
</dbReference>
<accession>A0A6F8ZGH9</accession>
<dbReference type="AlphaFoldDB" id="A0A6F8ZGH9"/>
<comment type="similarity">
    <text evidence="1">Belongs to the ATP-dependent DNA ligase family.</text>
</comment>
<gene>
    <name evidence="4" type="ORF">R50_1196</name>
</gene>
<dbReference type="InterPro" id="IPR050191">
    <property type="entry name" value="ATP-dep_DNA_ligase"/>
</dbReference>
<organism evidence="4 5">
    <name type="scientific">Candidatus Hydrogenisulfobacillus filiaventi</name>
    <dbReference type="NCBI Taxonomy" id="2707344"/>
    <lineage>
        <taxon>Bacteria</taxon>
        <taxon>Bacillati</taxon>
        <taxon>Bacillota</taxon>
        <taxon>Clostridia</taxon>
        <taxon>Eubacteriales</taxon>
        <taxon>Clostridiales Family XVII. Incertae Sedis</taxon>
        <taxon>Candidatus Hydrogenisulfobacillus</taxon>
    </lineage>
</organism>
<evidence type="ECO:0000313" key="5">
    <source>
        <dbReference type="Proteomes" id="UP000503399"/>
    </source>
</evidence>
<proteinExistence type="inferred from homology"/>
<dbReference type="EMBL" id="LR778114">
    <property type="protein sequence ID" value="CAB1128702.1"/>
    <property type="molecule type" value="Genomic_DNA"/>
</dbReference>
<dbReference type="SUPFAM" id="SSF56091">
    <property type="entry name" value="DNA ligase/mRNA capping enzyme, catalytic domain"/>
    <property type="match status" value="1"/>
</dbReference>
<dbReference type="Pfam" id="PF01068">
    <property type="entry name" value="DNA_ligase_A_M"/>
    <property type="match status" value="2"/>
</dbReference>
<sequence>MIPRDPAAFLPPMLAVTADTPFDDPGWWYEIKWDGFRALIHRGEDLKVYSRRGANLLARWPVLADLAGQLPVPLVLDAELVAMGPQGSGRPGYRPGALVAVVFDCLYGPEGWLLDQPFERRRECLLRWIPGGGRVVLSEGVTGSGLALLEAARRRGLEGVMAKRLGSPYLPGRRSRLWQKFLVQEEVTLPWQGLVSGRDGRPLWVLGRPEAARVPAPAAWLRQHPRPPVAWVRVRYRERTPAGRLRHPQVVSWGSSG</sequence>
<dbReference type="KEGG" id="hfv:R50_1196"/>
<keyword evidence="5" id="KW-1185">Reference proteome</keyword>
<dbReference type="GO" id="GO:0006310">
    <property type="term" value="P:DNA recombination"/>
    <property type="evidence" value="ECO:0007669"/>
    <property type="project" value="InterPro"/>
</dbReference>
<dbReference type="Gene3D" id="3.30.1490.70">
    <property type="match status" value="1"/>
</dbReference>
<dbReference type="InterPro" id="IPR012310">
    <property type="entry name" value="DNA_ligase_ATP-dep_cent"/>
</dbReference>
<evidence type="ECO:0000259" key="3">
    <source>
        <dbReference type="PROSITE" id="PS50160"/>
    </source>
</evidence>